<keyword evidence="5" id="KW-1185">Reference proteome</keyword>
<dbReference type="AlphaFoldDB" id="A0A286GEX0"/>
<keyword evidence="1" id="KW-0808">Transferase</keyword>
<evidence type="ECO:0000313" key="4">
    <source>
        <dbReference type="EMBL" id="SOD94050.1"/>
    </source>
</evidence>
<evidence type="ECO:0000256" key="2">
    <source>
        <dbReference type="SAM" id="MobiDB-lite"/>
    </source>
</evidence>
<dbReference type="Proteomes" id="UP000219482">
    <property type="component" value="Unassembled WGS sequence"/>
</dbReference>
<evidence type="ECO:0000256" key="1">
    <source>
        <dbReference type="ARBA" id="ARBA00022679"/>
    </source>
</evidence>
<dbReference type="PANTHER" id="PTHR19136:SF81">
    <property type="entry name" value="MOLYBDENUM COFACTOR GUANYLYLTRANSFERASE"/>
    <property type="match status" value="1"/>
</dbReference>
<dbReference type="PANTHER" id="PTHR19136">
    <property type="entry name" value="MOLYBDENUM COFACTOR GUANYLYLTRANSFERASE"/>
    <property type="match status" value="1"/>
</dbReference>
<dbReference type="Gene3D" id="3.90.550.10">
    <property type="entry name" value="Spore Coat Polysaccharide Biosynthesis Protein SpsA, Chain A"/>
    <property type="match status" value="1"/>
</dbReference>
<name>A0A286GEX0_9ACTN</name>
<dbReference type="EMBL" id="OCNK01000001">
    <property type="protein sequence ID" value="SOD94050.1"/>
    <property type="molecule type" value="Genomic_DNA"/>
</dbReference>
<evidence type="ECO:0000313" key="5">
    <source>
        <dbReference type="Proteomes" id="UP000219482"/>
    </source>
</evidence>
<dbReference type="SUPFAM" id="SSF53448">
    <property type="entry name" value="Nucleotide-diphospho-sugar transferases"/>
    <property type="match status" value="1"/>
</dbReference>
<dbReference type="RefSeq" id="WP_099459142.1">
    <property type="nucleotide sequence ID" value="NZ_OCNK01000001.1"/>
</dbReference>
<evidence type="ECO:0000259" key="3">
    <source>
        <dbReference type="Pfam" id="PF12804"/>
    </source>
</evidence>
<dbReference type="InterPro" id="IPR025877">
    <property type="entry name" value="MobA-like_NTP_Trfase"/>
</dbReference>
<feature type="compositionally biased region" description="Pro residues" evidence="2">
    <location>
        <begin position="197"/>
        <end position="223"/>
    </location>
</feature>
<sequence>MDTPPPFTAVVLAGGRAARLGGQAKPQLLVGGRPILAAVLGAVAGAERRIVVGPPQPTPADVLLVREQPPGGGPVAAIRAGLAEVATGVVVVVAGDLPFLTAAVVDGLLDRLTGGGVMAVDDTGRDQYLLGAWRTEALRTAVATARGPMPLRRVLAPIAAHRWRPEVAPGDPPPWLDCDTPADLARARAIADGHLTPGPPSAPPPPAPPPPAPPPPAPPPPLERPSLVPRFQAPHEPG</sequence>
<reference evidence="5" key="1">
    <citation type="submission" date="2017-09" db="EMBL/GenBank/DDBJ databases">
        <authorList>
            <person name="Varghese N."/>
            <person name="Submissions S."/>
        </authorList>
    </citation>
    <scope>NUCLEOTIDE SEQUENCE [LARGE SCALE GENOMIC DNA]</scope>
    <source>
        <strain evidence="5">DSM 44270</strain>
    </source>
</reference>
<feature type="domain" description="MobA-like NTP transferase" evidence="3">
    <location>
        <begin position="9"/>
        <end position="156"/>
    </location>
</feature>
<dbReference type="InterPro" id="IPR029044">
    <property type="entry name" value="Nucleotide-diphossugar_trans"/>
</dbReference>
<dbReference type="GO" id="GO:0016779">
    <property type="term" value="F:nucleotidyltransferase activity"/>
    <property type="evidence" value="ECO:0007669"/>
    <property type="project" value="UniProtKB-ARBA"/>
</dbReference>
<protein>
    <submittedName>
        <fullName evidence="4">Molybdopterin-guanine dinucleotide biosynthesis protein A</fullName>
    </submittedName>
</protein>
<feature type="region of interest" description="Disordered" evidence="2">
    <location>
        <begin position="189"/>
        <end position="238"/>
    </location>
</feature>
<proteinExistence type="predicted"/>
<gene>
    <name evidence="4" type="ORF">SAMN06272739_0557</name>
</gene>
<accession>A0A286GEX0</accession>
<dbReference type="Pfam" id="PF12804">
    <property type="entry name" value="NTP_transf_3"/>
    <property type="match status" value="1"/>
</dbReference>
<organism evidence="4 5">
    <name type="scientific">Blastococcus haudaquaticus</name>
    <dbReference type="NCBI Taxonomy" id="1938745"/>
    <lineage>
        <taxon>Bacteria</taxon>
        <taxon>Bacillati</taxon>
        <taxon>Actinomycetota</taxon>
        <taxon>Actinomycetes</taxon>
        <taxon>Geodermatophilales</taxon>
        <taxon>Geodermatophilaceae</taxon>
        <taxon>Blastococcus</taxon>
    </lineage>
</organism>